<evidence type="ECO:0000256" key="9">
    <source>
        <dbReference type="ARBA" id="ARBA00023136"/>
    </source>
</evidence>
<evidence type="ECO:0000256" key="1">
    <source>
        <dbReference type="ARBA" id="ARBA00004417"/>
    </source>
</evidence>
<keyword evidence="3" id="KW-0813">Transport</keyword>
<accession>A0A4Q0XR69</accession>
<keyword evidence="8" id="KW-1278">Translocase</keyword>
<dbReference type="InterPro" id="IPR017871">
    <property type="entry name" value="ABC_transporter-like_CS"/>
</dbReference>
<dbReference type="InterPro" id="IPR003593">
    <property type="entry name" value="AAA+_ATPase"/>
</dbReference>
<dbReference type="Gene3D" id="3.40.50.300">
    <property type="entry name" value="P-loop containing nucleotide triphosphate hydrolases"/>
    <property type="match status" value="1"/>
</dbReference>
<dbReference type="SMART" id="SM00382">
    <property type="entry name" value="AAA"/>
    <property type="match status" value="1"/>
</dbReference>
<keyword evidence="12" id="KW-1185">Reference proteome</keyword>
<keyword evidence="5" id="KW-0997">Cell inner membrane</keyword>
<sequence length="231" mass="25967">MSKLSIKRLHIVHETTELVDISFEIKEATALIGQSGSGKSLTLKALLGLLPKSLTSHLQMDAPFDLHKENLGFVPQNPFTSLSPMTKIKQQFFCSQERKLELLSLVGLEPWVLERFPSQLSGGQLQRVVIAIALTNDPKLLLLDEPTTALDTNSKQTIIELIKKIQKELNLYVLFVTHDINSIIDICKYLIIINQGKVVEMGLTQEVLSNPKDEYTQHLISSGFNTRTFRT</sequence>
<dbReference type="Pfam" id="PF00005">
    <property type="entry name" value="ABC_tran"/>
    <property type="match status" value="1"/>
</dbReference>
<organism evidence="11 12">
    <name type="scientific">Candidatus Marinarcus aquaticus</name>
    <dbReference type="NCBI Taxonomy" id="2044504"/>
    <lineage>
        <taxon>Bacteria</taxon>
        <taxon>Pseudomonadati</taxon>
        <taxon>Campylobacterota</taxon>
        <taxon>Epsilonproteobacteria</taxon>
        <taxon>Campylobacterales</taxon>
        <taxon>Arcobacteraceae</taxon>
        <taxon>Candidatus Marinarcus</taxon>
    </lineage>
</organism>
<dbReference type="EMBL" id="PDKN01000006">
    <property type="protein sequence ID" value="RXJ56178.1"/>
    <property type="molecule type" value="Genomic_DNA"/>
</dbReference>
<keyword evidence="6" id="KW-0547">Nucleotide-binding</keyword>
<dbReference type="PANTHER" id="PTHR43297:SF14">
    <property type="entry name" value="ATPASE AAA-TYPE CORE DOMAIN-CONTAINING PROTEIN"/>
    <property type="match status" value="1"/>
</dbReference>
<dbReference type="InterPro" id="IPR050388">
    <property type="entry name" value="ABC_Ni/Peptide_Import"/>
</dbReference>
<evidence type="ECO:0000313" key="11">
    <source>
        <dbReference type="EMBL" id="RXJ56178.1"/>
    </source>
</evidence>
<feature type="domain" description="ABC transporter" evidence="10">
    <location>
        <begin position="1"/>
        <end position="220"/>
    </location>
</feature>
<dbReference type="GO" id="GO:0005886">
    <property type="term" value="C:plasma membrane"/>
    <property type="evidence" value="ECO:0007669"/>
    <property type="project" value="UniProtKB-SubCell"/>
</dbReference>
<evidence type="ECO:0000256" key="5">
    <source>
        <dbReference type="ARBA" id="ARBA00022519"/>
    </source>
</evidence>
<dbReference type="AlphaFoldDB" id="A0A4Q0XR69"/>
<keyword evidence="4" id="KW-1003">Cell membrane</keyword>
<keyword evidence="9" id="KW-0472">Membrane</keyword>
<comment type="subcellular location">
    <subcellularLocation>
        <location evidence="1">Cell inner membrane</location>
        <topology evidence="1">Peripheral membrane protein</topology>
    </subcellularLocation>
</comment>
<reference evidence="11 12" key="1">
    <citation type="submission" date="2017-10" db="EMBL/GenBank/DDBJ databases">
        <title>Genomics of the genus Arcobacter.</title>
        <authorList>
            <person name="Perez-Cataluna A."/>
            <person name="Figueras M.J."/>
        </authorList>
    </citation>
    <scope>NUCLEOTIDE SEQUENCE [LARGE SCALE GENOMIC DNA]</scope>
    <source>
        <strain evidence="11 12">CECT 8987</strain>
    </source>
</reference>
<dbReference type="InterPro" id="IPR027417">
    <property type="entry name" value="P-loop_NTPase"/>
</dbReference>
<dbReference type="GO" id="GO:0005524">
    <property type="term" value="F:ATP binding"/>
    <property type="evidence" value="ECO:0007669"/>
    <property type="project" value="UniProtKB-KW"/>
</dbReference>
<dbReference type="PANTHER" id="PTHR43297">
    <property type="entry name" value="OLIGOPEPTIDE TRANSPORT ATP-BINDING PROTEIN APPD"/>
    <property type="match status" value="1"/>
</dbReference>
<comment type="similarity">
    <text evidence="2">Belongs to the ABC transporter superfamily.</text>
</comment>
<dbReference type="RefSeq" id="WP_128996520.1">
    <property type="nucleotide sequence ID" value="NZ_PDKN01000006.1"/>
</dbReference>
<evidence type="ECO:0000256" key="6">
    <source>
        <dbReference type="ARBA" id="ARBA00022741"/>
    </source>
</evidence>
<evidence type="ECO:0000256" key="2">
    <source>
        <dbReference type="ARBA" id="ARBA00005417"/>
    </source>
</evidence>
<evidence type="ECO:0000256" key="4">
    <source>
        <dbReference type="ARBA" id="ARBA00022475"/>
    </source>
</evidence>
<gene>
    <name evidence="11" type="ORF">CRV04_09000</name>
</gene>
<dbReference type="PROSITE" id="PS00211">
    <property type="entry name" value="ABC_TRANSPORTER_1"/>
    <property type="match status" value="1"/>
</dbReference>
<evidence type="ECO:0000256" key="7">
    <source>
        <dbReference type="ARBA" id="ARBA00022840"/>
    </source>
</evidence>
<evidence type="ECO:0000313" key="12">
    <source>
        <dbReference type="Proteomes" id="UP000290657"/>
    </source>
</evidence>
<evidence type="ECO:0000256" key="3">
    <source>
        <dbReference type="ARBA" id="ARBA00022448"/>
    </source>
</evidence>
<evidence type="ECO:0000256" key="8">
    <source>
        <dbReference type="ARBA" id="ARBA00022967"/>
    </source>
</evidence>
<proteinExistence type="inferred from homology"/>
<evidence type="ECO:0000259" key="10">
    <source>
        <dbReference type="PROSITE" id="PS50893"/>
    </source>
</evidence>
<comment type="caution">
    <text evidence="11">The sequence shown here is derived from an EMBL/GenBank/DDBJ whole genome shotgun (WGS) entry which is preliminary data.</text>
</comment>
<dbReference type="InterPro" id="IPR003439">
    <property type="entry name" value="ABC_transporter-like_ATP-bd"/>
</dbReference>
<keyword evidence="7 11" id="KW-0067">ATP-binding</keyword>
<dbReference type="SUPFAM" id="SSF52540">
    <property type="entry name" value="P-loop containing nucleoside triphosphate hydrolases"/>
    <property type="match status" value="1"/>
</dbReference>
<name>A0A4Q0XR69_9BACT</name>
<dbReference type="PROSITE" id="PS50893">
    <property type="entry name" value="ABC_TRANSPORTER_2"/>
    <property type="match status" value="1"/>
</dbReference>
<dbReference type="OrthoDB" id="9809450at2"/>
<dbReference type="Proteomes" id="UP000290657">
    <property type="component" value="Unassembled WGS sequence"/>
</dbReference>
<protein>
    <submittedName>
        <fullName evidence="11">ABC transporter ATP-binding protein</fullName>
    </submittedName>
</protein>
<dbReference type="GO" id="GO:0016887">
    <property type="term" value="F:ATP hydrolysis activity"/>
    <property type="evidence" value="ECO:0007669"/>
    <property type="project" value="InterPro"/>
</dbReference>